<comment type="caution">
    <text evidence="5">Lacks conserved residue(s) required for the propagation of feature annotation.</text>
</comment>
<protein>
    <submittedName>
        <fullName evidence="8">S8 family serine peptidase</fullName>
    </submittedName>
</protein>
<feature type="domain" description="Peptidase S8/S53" evidence="7">
    <location>
        <begin position="124"/>
        <end position="229"/>
    </location>
</feature>
<dbReference type="InterPro" id="IPR050131">
    <property type="entry name" value="Peptidase_S8_subtilisin-like"/>
</dbReference>
<feature type="compositionally biased region" description="Low complexity" evidence="6">
    <location>
        <begin position="557"/>
        <end position="568"/>
    </location>
</feature>
<dbReference type="RefSeq" id="WP_379703318.1">
    <property type="nucleotide sequence ID" value="NZ_JBHTAT010000001.1"/>
</dbReference>
<evidence type="ECO:0000256" key="1">
    <source>
        <dbReference type="ARBA" id="ARBA00011073"/>
    </source>
</evidence>
<evidence type="ECO:0000256" key="5">
    <source>
        <dbReference type="PROSITE-ProRule" id="PRU01240"/>
    </source>
</evidence>
<feature type="compositionally biased region" description="Low complexity" evidence="6">
    <location>
        <begin position="28"/>
        <end position="39"/>
    </location>
</feature>
<dbReference type="GeneID" id="96953452"/>
<feature type="region of interest" description="Disordered" evidence="6">
    <location>
        <begin position="436"/>
        <end position="582"/>
    </location>
</feature>
<accession>A0ABD5ZX65</accession>
<feature type="compositionally biased region" description="Basic and acidic residues" evidence="6">
    <location>
        <begin position="529"/>
        <end position="554"/>
    </location>
</feature>
<feature type="compositionally biased region" description="Basic and acidic residues" evidence="6">
    <location>
        <begin position="569"/>
        <end position="582"/>
    </location>
</feature>
<keyword evidence="4" id="KW-0720">Serine protease</keyword>
<feature type="compositionally biased region" description="Basic and acidic residues" evidence="6">
    <location>
        <begin position="511"/>
        <end position="521"/>
    </location>
</feature>
<dbReference type="InterPro" id="IPR015500">
    <property type="entry name" value="Peptidase_S8_subtilisin-rel"/>
</dbReference>
<feature type="compositionally biased region" description="Basic and acidic residues" evidence="6">
    <location>
        <begin position="479"/>
        <end position="491"/>
    </location>
</feature>
<keyword evidence="3" id="KW-0378">Hydrolase</keyword>
<evidence type="ECO:0000313" key="8">
    <source>
        <dbReference type="EMBL" id="MFC7255109.1"/>
    </source>
</evidence>
<dbReference type="InterPro" id="IPR023828">
    <property type="entry name" value="Peptidase_S8_Ser-AS"/>
</dbReference>
<dbReference type="Gene3D" id="3.40.50.200">
    <property type="entry name" value="Peptidase S8/S53 domain"/>
    <property type="match status" value="2"/>
</dbReference>
<dbReference type="PROSITE" id="PS00138">
    <property type="entry name" value="SUBTILASE_SER"/>
    <property type="match status" value="1"/>
</dbReference>
<comment type="similarity">
    <text evidence="1 5">Belongs to the peptidase S8 family.</text>
</comment>
<dbReference type="PRINTS" id="PR00723">
    <property type="entry name" value="SUBTILISIN"/>
</dbReference>
<dbReference type="Proteomes" id="UP001596434">
    <property type="component" value="Unassembled WGS sequence"/>
</dbReference>
<dbReference type="GO" id="GO:0008236">
    <property type="term" value="F:serine-type peptidase activity"/>
    <property type="evidence" value="ECO:0007669"/>
    <property type="project" value="UniProtKB-KW"/>
</dbReference>
<dbReference type="PANTHER" id="PTHR43806">
    <property type="entry name" value="PEPTIDASE S8"/>
    <property type="match status" value="1"/>
</dbReference>
<comment type="caution">
    <text evidence="8">The sequence shown here is derived from an EMBL/GenBank/DDBJ whole genome shotgun (WGS) entry which is preliminary data.</text>
</comment>
<dbReference type="GO" id="GO:0006508">
    <property type="term" value="P:proteolysis"/>
    <property type="evidence" value="ECO:0007669"/>
    <property type="project" value="UniProtKB-KW"/>
</dbReference>
<gene>
    <name evidence="8" type="ORF">ACFQKE_07345</name>
</gene>
<reference evidence="8 9" key="1">
    <citation type="journal article" date="2019" name="Int. J. Syst. Evol. Microbiol.">
        <title>The Global Catalogue of Microorganisms (GCM) 10K type strain sequencing project: providing services to taxonomists for standard genome sequencing and annotation.</title>
        <authorList>
            <consortium name="The Broad Institute Genomics Platform"/>
            <consortium name="The Broad Institute Genome Sequencing Center for Infectious Disease"/>
            <person name="Wu L."/>
            <person name="Ma J."/>
        </authorList>
    </citation>
    <scope>NUCLEOTIDE SEQUENCE [LARGE SCALE GENOMIC DNA]</scope>
    <source>
        <strain evidence="8 9">GX21</strain>
    </source>
</reference>
<dbReference type="PANTHER" id="PTHR43806:SF11">
    <property type="entry name" value="CEREVISIN-RELATED"/>
    <property type="match status" value="1"/>
</dbReference>
<sequence>MFDAPRARVALLTLVVVLAVVQPAPAGARADASPAADAGGDVGTTIGSAVERHPAGAGATAEALRTVRADAVHDRGLTGAGVDVGVIGRGFATSNDVVAPHVVDSRQFGGPPGTTAHDTAVAEVVSETAPASDLYLAGVGRTPTPEEYAAAVEWLTDRGVDVVVDSGSYFPSVAGDGARITAAAERAADEGVVFVTSAGNYANRHWAGPGAADGWVSFTGDDAANHLADGDRLQGRVTVRLRWRSDADYDLYLYRRLPNAADRVVAKSAADETGPGRTVESVDVAVPRGRYYVAVYADDVAAATADDPTSATGRVQVFAAHHELEHATARGSMVAPATSDRVVAVGATANGDLAAYSSLSANGTVDLTAPASARTRADPDLAGTSAAAPYVAGTAALMESGSHDPSPERVEAILERTADGEDGAIDALAAVEAATDASADPGAAPTAGTAASDPATSNPAADADGPGNDGGADDAAPTARERSTTDADRNTTRSGGTDGGVRPDESSGADRSADGGRSDDGREGEDEGTDRNDDPDGDRTGEQDDDRNGTDDGSRTGGSTADGDSAGDSTERGDGTRQGDAP</sequence>
<feature type="region of interest" description="Disordered" evidence="6">
    <location>
        <begin position="28"/>
        <end position="47"/>
    </location>
</feature>
<dbReference type="InterPro" id="IPR036852">
    <property type="entry name" value="Peptidase_S8/S53_dom_sf"/>
</dbReference>
<keyword evidence="2" id="KW-0645">Protease</keyword>
<dbReference type="Pfam" id="PF00082">
    <property type="entry name" value="Peptidase_S8"/>
    <property type="match status" value="2"/>
</dbReference>
<feature type="compositionally biased region" description="Low complexity" evidence="6">
    <location>
        <begin position="436"/>
        <end position="466"/>
    </location>
</feature>
<dbReference type="PROSITE" id="PS51892">
    <property type="entry name" value="SUBTILASE"/>
    <property type="match status" value="1"/>
</dbReference>
<dbReference type="AlphaFoldDB" id="A0ABD5ZX65"/>
<proteinExistence type="inferred from homology"/>
<evidence type="ECO:0000256" key="6">
    <source>
        <dbReference type="SAM" id="MobiDB-lite"/>
    </source>
</evidence>
<organism evidence="8 9">
    <name type="scientific">Haloplanus litoreus</name>
    <dbReference type="NCBI Taxonomy" id="767515"/>
    <lineage>
        <taxon>Archaea</taxon>
        <taxon>Methanobacteriati</taxon>
        <taxon>Methanobacteriota</taxon>
        <taxon>Stenosarchaea group</taxon>
        <taxon>Halobacteria</taxon>
        <taxon>Halobacteriales</taxon>
        <taxon>Haloferacaceae</taxon>
        <taxon>Haloplanus</taxon>
    </lineage>
</organism>
<evidence type="ECO:0000313" key="9">
    <source>
        <dbReference type="Proteomes" id="UP001596434"/>
    </source>
</evidence>
<evidence type="ECO:0000256" key="2">
    <source>
        <dbReference type="ARBA" id="ARBA00022670"/>
    </source>
</evidence>
<dbReference type="SUPFAM" id="SSF52743">
    <property type="entry name" value="Subtilisin-like"/>
    <property type="match status" value="1"/>
</dbReference>
<evidence type="ECO:0000256" key="4">
    <source>
        <dbReference type="ARBA" id="ARBA00022825"/>
    </source>
</evidence>
<name>A0ABD5ZX65_9EURY</name>
<dbReference type="InterPro" id="IPR000209">
    <property type="entry name" value="Peptidase_S8/S53_dom"/>
</dbReference>
<evidence type="ECO:0000259" key="7">
    <source>
        <dbReference type="Pfam" id="PF00082"/>
    </source>
</evidence>
<dbReference type="EMBL" id="JBHTAT010000001">
    <property type="protein sequence ID" value="MFC7255109.1"/>
    <property type="molecule type" value="Genomic_DNA"/>
</dbReference>
<keyword evidence="9" id="KW-1185">Reference proteome</keyword>
<feature type="domain" description="Peptidase S8/S53" evidence="7">
    <location>
        <begin position="308"/>
        <end position="425"/>
    </location>
</feature>
<evidence type="ECO:0000256" key="3">
    <source>
        <dbReference type="ARBA" id="ARBA00022801"/>
    </source>
</evidence>